<reference evidence="3" key="1">
    <citation type="journal article" date="2016" name="Proc. Natl. Acad. Sci. U.S.A.">
        <title>Lipid metabolic changes in an early divergent fungus govern the establishment of a mutualistic symbiosis with endobacteria.</title>
        <authorList>
            <person name="Lastovetsky O.A."/>
            <person name="Gaspar M.L."/>
            <person name="Mondo S.J."/>
            <person name="LaButti K.M."/>
            <person name="Sandor L."/>
            <person name="Grigoriev I.V."/>
            <person name="Henry S.A."/>
            <person name="Pawlowska T.E."/>
        </authorList>
    </citation>
    <scope>NUCLEOTIDE SEQUENCE [LARGE SCALE GENOMIC DNA]</scope>
    <source>
        <strain evidence="3">ATCC 52814</strain>
    </source>
</reference>
<dbReference type="OrthoDB" id="2117718at2759"/>
<dbReference type="PANTHER" id="PTHR34384:SF5">
    <property type="entry name" value="L-2,3-DIAMINOPROPANOATE--CITRATE LIGASE"/>
    <property type="match status" value="1"/>
</dbReference>
<dbReference type="InterPro" id="IPR037455">
    <property type="entry name" value="LucA/IucC-like"/>
</dbReference>
<evidence type="ECO:0000259" key="1">
    <source>
        <dbReference type="Pfam" id="PF04183"/>
    </source>
</evidence>
<dbReference type="VEuPathDB" id="FungiDB:BCV72DRAFT_201798"/>
<evidence type="ECO:0000313" key="3">
    <source>
        <dbReference type="EMBL" id="ORE09326.1"/>
    </source>
</evidence>
<proteinExistence type="predicted"/>
<dbReference type="Gene3D" id="1.10.510.40">
    <property type="match status" value="1"/>
</dbReference>
<evidence type="ECO:0000259" key="2">
    <source>
        <dbReference type="Pfam" id="PF06276"/>
    </source>
</evidence>
<name>A0A1X0RBE3_RHIZD</name>
<feature type="domain" description="Aerobactin siderophore biosynthesis IucA/IucC N-terminal" evidence="1">
    <location>
        <begin position="205"/>
        <end position="430"/>
    </location>
</feature>
<dbReference type="GO" id="GO:0016881">
    <property type="term" value="F:acid-amino acid ligase activity"/>
    <property type="evidence" value="ECO:0007669"/>
    <property type="project" value="UniProtKB-ARBA"/>
</dbReference>
<organism evidence="3">
    <name type="scientific">Rhizopus microsporus var. microsporus</name>
    <dbReference type="NCBI Taxonomy" id="86635"/>
    <lineage>
        <taxon>Eukaryota</taxon>
        <taxon>Fungi</taxon>
        <taxon>Fungi incertae sedis</taxon>
        <taxon>Mucoromycota</taxon>
        <taxon>Mucoromycotina</taxon>
        <taxon>Mucoromycetes</taxon>
        <taxon>Mucorales</taxon>
        <taxon>Mucorineae</taxon>
        <taxon>Rhizopodaceae</taxon>
        <taxon>Rhizopus</taxon>
    </lineage>
</organism>
<feature type="domain" description="Aerobactin siderophore biosynthesis IucA/IucC-like C-terminal" evidence="2">
    <location>
        <begin position="457"/>
        <end position="581"/>
    </location>
</feature>
<gene>
    <name evidence="3" type="ORF">BCV72DRAFT_201798</name>
</gene>
<dbReference type="PANTHER" id="PTHR34384">
    <property type="entry name" value="L-2,3-DIAMINOPROPANOATE--CITRATE LIGASE"/>
    <property type="match status" value="1"/>
</dbReference>
<dbReference type="Proteomes" id="UP000242414">
    <property type="component" value="Unassembled WGS sequence"/>
</dbReference>
<dbReference type="GO" id="GO:0019290">
    <property type="term" value="P:siderophore biosynthetic process"/>
    <property type="evidence" value="ECO:0007669"/>
    <property type="project" value="InterPro"/>
</dbReference>
<dbReference type="Pfam" id="PF06276">
    <property type="entry name" value="FhuF"/>
    <property type="match status" value="1"/>
</dbReference>
<dbReference type="InterPro" id="IPR022770">
    <property type="entry name" value="IucA/IucC-like_C"/>
</dbReference>
<protein>
    <submittedName>
        <fullName evidence="3">Uncharacterized protein</fullName>
    </submittedName>
</protein>
<dbReference type="InterPro" id="IPR007310">
    <property type="entry name" value="Aerobactin_biosyn_IucA/IucC_N"/>
</dbReference>
<dbReference type="EMBL" id="KV921877">
    <property type="protein sequence ID" value="ORE09326.1"/>
    <property type="molecule type" value="Genomic_DNA"/>
</dbReference>
<sequence length="634" mass="72206">MPVASSEYQNERYASFATTSRLITCLVSESLVPVYFIPIKSIDDCDPSIGLCLLLRATSTEQEVETPKKVTIQDILTVVPLRGLPILNKQDVAVWNGVACPRIELVDNLDMLPHIYSVELSSQFKASGSVKQKTADTLSSILDNNQSFDLIDGYDAVSLWAQFASDLTINSKLREQIGQELQSSIMFQKYTYDHPKSLPSWESSTIKWEQSIVEGHATHPMHKARKSFPPMPPLYPGSYDLDHPYIRLVGIPREQALLRGNYEELSVPLINALMDAGGSHKEIREQYPNHVFIAIHELQLPNVEEKFKDAIIFSKDYQISVEALTSLRSVARPDILPGLSVKLCLGVKISSAMRTVTPFTTYFGPGFSSDVVPRLTYDHDILTIERELGTITYRHEDSDIAKHCSSVIREAVEYDPQYKDDLFVPCAALVEKIQRPDTDETLVTHVWNLDTKEKRREFLDRYVDFALRAFLPPCLQNGVAFEAHGQNTLARFDRKTGVLKGFVIRDFGGVKVHNETLKRSAGCEIDVLPDSCVVAETVDEVAKLLYHTLFHCHLQRLIRVLDLHYSGEGWEIVRKYMTQYIPKDHIMWPMFMEPRKVPGKCLVRMKIDELYRDYIYRPVPNMINFKPQSLSETM</sequence>
<accession>A0A1X0RBE3</accession>
<dbReference type="Pfam" id="PF04183">
    <property type="entry name" value="IucA_IucC"/>
    <property type="match status" value="1"/>
</dbReference>
<dbReference type="AlphaFoldDB" id="A0A1X0RBE3"/>